<dbReference type="Pfam" id="PF13581">
    <property type="entry name" value="HATPase_c_2"/>
    <property type="match status" value="1"/>
</dbReference>
<reference evidence="5" key="1">
    <citation type="journal article" date="2008" name="PLoS ONE">
        <title>Survival in nuclear waste, extreme resistance, and potential applications gleaned from the genome sequence of Kineococcus radiotolerans SRS30216.</title>
        <authorList>
            <person name="Bagwell C.E."/>
            <person name="Bhat S."/>
            <person name="Hawkins G.M."/>
            <person name="Smith B.W."/>
            <person name="Biswas T."/>
            <person name="Hoover T.R."/>
            <person name="Saunders E."/>
            <person name="Han C.S."/>
            <person name="Tsodikov O.V."/>
            <person name="Shimkets L.J."/>
        </authorList>
    </citation>
    <scope>NUCLEOTIDE SEQUENCE [LARGE SCALE GENOMIC DNA]</scope>
    <source>
        <strain evidence="5">ATCC BAA-149 / DSM 14245 / SRS30216</strain>
    </source>
</reference>
<feature type="domain" description="Histidine kinase/HSP90-like ATPase" evidence="3">
    <location>
        <begin position="222"/>
        <end position="330"/>
    </location>
</feature>
<evidence type="ECO:0000313" key="4">
    <source>
        <dbReference type="EMBL" id="ABS03028.1"/>
    </source>
</evidence>
<keyword evidence="1 4" id="KW-0723">Serine/threonine-protein kinase</keyword>
<dbReference type="Gene3D" id="3.30.565.10">
    <property type="entry name" value="Histidine kinase-like ATPase, C-terminal domain"/>
    <property type="match status" value="1"/>
</dbReference>
<evidence type="ECO:0000259" key="3">
    <source>
        <dbReference type="Pfam" id="PF13581"/>
    </source>
</evidence>
<dbReference type="InterPro" id="IPR050267">
    <property type="entry name" value="Anti-sigma-factor_SerPK"/>
</dbReference>
<name>A6W889_KINRD</name>
<dbReference type="AlphaFoldDB" id="A6W889"/>
<feature type="region of interest" description="Disordered" evidence="2">
    <location>
        <begin position="278"/>
        <end position="298"/>
    </location>
</feature>
<feature type="region of interest" description="Disordered" evidence="2">
    <location>
        <begin position="1"/>
        <end position="23"/>
    </location>
</feature>
<protein>
    <submittedName>
        <fullName evidence="4">Anti-sigma regulatory factor, serine/threonine protein kinase</fullName>
    </submittedName>
</protein>
<organism evidence="4 5">
    <name type="scientific">Kineococcus radiotolerans (strain ATCC BAA-149 / DSM 14245 / SRS30216)</name>
    <dbReference type="NCBI Taxonomy" id="266940"/>
    <lineage>
        <taxon>Bacteria</taxon>
        <taxon>Bacillati</taxon>
        <taxon>Actinomycetota</taxon>
        <taxon>Actinomycetes</taxon>
        <taxon>Kineosporiales</taxon>
        <taxon>Kineosporiaceae</taxon>
        <taxon>Kineococcus</taxon>
    </lineage>
</organism>
<dbReference type="eggNOG" id="COG2172">
    <property type="taxonomic scope" value="Bacteria"/>
</dbReference>
<keyword evidence="1 4" id="KW-0808">Transferase</keyword>
<accession>A6W889</accession>
<keyword evidence="5" id="KW-1185">Reference proteome</keyword>
<proteinExistence type="predicted"/>
<dbReference type="GO" id="GO:0004674">
    <property type="term" value="F:protein serine/threonine kinase activity"/>
    <property type="evidence" value="ECO:0007669"/>
    <property type="project" value="UniProtKB-KW"/>
</dbReference>
<dbReference type="KEGG" id="kra:Krad_1542"/>
<dbReference type="HOGENOM" id="CLU_780275_0_0_11"/>
<evidence type="ECO:0000256" key="1">
    <source>
        <dbReference type="ARBA" id="ARBA00022527"/>
    </source>
</evidence>
<dbReference type="PANTHER" id="PTHR35526">
    <property type="entry name" value="ANTI-SIGMA-F FACTOR RSBW-RELATED"/>
    <property type="match status" value="1"/>
</dbReference>
<dbReference type="CDD" id="cd16936">
    <property type="entry name" value="HATPase_RsbW-like"/>
    <property type="match status" value="1"/>
</dbReference>
<gene>
    <name evidence="4" type="ordered locus">Krad_1542</name>
</gene>
<evidence type="ECO:0000313" key="5">
    <source>
        <dbReference type="Proteomes" id="UP000001116"/>
    </source>
</evidence>
<dbReference type="PANTHER" id="PTHR35526:SF3">
    <property type="entry name" value="ANTI-SIGMA-F FACTOR RSBW"/>
    <property type="match status" value="1"/>
</dbReference>
<dbReference type="InterPro" id="IPR003594">
    <property type="entry name" value="HATPase_dom"/>
</dbReference>
<dbReference type="EMBL" id="CP000750">
    <property type="protein sequence ID" value="ABS03028.1"/>
    <property type="molecule type" value="Genomic_DNA"/>
</dbReference>
<keyword evidence="1 4" id="KW-0418">Kinase</keyword>
<feature type="compositionally biased region" description="Low complexity" evidence="2">
    <location>
        <begin position="184"/>
        <end position="203"/>
    </location>
</feature>
<dbReference type="STRING" id="266940.Krad_1542"/>
<dbReference type="Proteomes" id="UP000001116">
    <property type="component" value="Chromosome"/>
</dbReference>
<dbReference type="InterPro" id="IPR036890">
    <property type="entry name" value="HATPase_C_sf"/>
</dbReference>
<evidence type="ECO:0000256" key="2">
    <source>
        <dbReference type="SAM" id="MobiDB-lite"/>
    </source>
</evidence>
<sequence>MRAGGAAPVRPQRPPTALCDGGGVTGGEGAVEVRLLGLPLRHRARLSVHVEGLLRELALVRVGEAQGAGGSWPARLLELAVDLDTTYAPYRAQRAGAMDAALAAGEEFFDAVYAASPLSAGWVAHLDAVLEEADDFCRAQQHLLTLPTPAELVAFRRWMFAEILGQLRGEAPHPWPGSRRGERPAPAGSPGGAAVPAPAAAPGTAPGTVAGAPLVVDVGAGAVSQARRYVRRVLRELDAAHLEESGELAVSELVTNAVLHAGTPSTVTVRTTPAGGVRVEVSDTSPTPVQTRHHGPAATTGRGLQLVAAVSSAWGVEVLPERSGPGKCVWFEPRAVAVETPLALGDWADELAELR</sequence>
<dbReference type="SUPFAM" id="SSF55874">
    <property type="entry name" value="ATPase domain of HSP90 chaperone/DNA topoisomerase II/histidine kinase"/>
    <property type="match status" value="1"/>
</dbReference>
<feature type="region of interest" description="Disordered" evidence="2">
    <location>
        <begin position="171"/>
        <end position="203"/>
    </location>
</feature>